<dbReference type="InterPro" id="IPR036390">
    <property type="entry name" value="WH_DNA-bd_sf"/>
</dbReference>
<sequence>MNDKHIELSENEEQILQTMWREDRPLTRSEIINLTENKTWKESSIHILLNQLLDKKAIYANEIVKTGKGFGRTYLPLIKKDDYDFNKLKNEATALNPSDSSIKKFLSFLVKTDKITSEEIDDLEDLLK</sequence>
<evidence type="ECO:0000256" key="1">
    <source>
        <dbReference type="ARBA" id="ARBA00011046"/>
    </source>
</evidence>
<protein>
    <submittedName>
        <fullName evidence="5">Predicted transcriptional regulator</fullName>
    </submittedName>
</protein>
<evidence type="ECO:0000256" key="3">
    <source>
        <dbReference type="ARBA" id="ARBA00023125"/>
    </source>
</evidence>
<keyword evidence="3" id="KW-0238">DNA-binding</keyword>
<name>A0A1M5SBD6_9FIRM</name>
<dbReference type="SUPFAM" id="SSF46785">
    <property type="entry name" value="Winged helix' DNA-binding domain"/>
    <property type="match status" value="1"/>
</dbReference>
<dbReference type="GO" id="GO:0045892">
    <property type="term" value="P:negative regulation of DNA-templated transcription"/>
    <property type="evidence" value="ECO:0007669"/>
    <property type="project" value="InterPro"/>
</dbReference>
<keyword evidence="2" id="KW-0805">Transcription regulation</keyword>
<evidence type="ECO:0000256" key="2">
    <source>
        <dbReference type="ARBA" id="ARBA00023015"/>
    </source>
</evidence>
<keyword evidence="4" id="KW-0804">Transcription</keyword>
<evidence type="ECO:0000256" key="4">
    <source>
        <dbReference type="ARBA" id="ARBA00023163"/>
    </source>
</evidence>
<dbReference type="InterPro" id="IPR036388">
    <property type="entry name" value="WH-like_DNA-bd_sf"/>
</dbReference>
<proteinExistence type="inferred from homology"/>
<dbReference type="InterPro" id="IPR005650">
    <property type="entry name" value="BlaI_family"/>
</dbReference>
<dbReference type="Proteomes" id="UP000184032">
    <property type="component" value="Unassembled WGS sequence"/>
</dbReference>
<dbReference type="OrthoDB" id="9795583at2"/>
<gene>
    <name evidence="5" type="ORF">SAMN02745245_01134</name>
</gene>
<organism evidence="5 6">
    <name type="scientific">Anaerosphaera aminiphila DSM 21120</name>
    <dbReference type="NCBI Taxonomy" id="1120995"/>
    <lineage>
        <taxon>Bacteria</taxon>
        <taxon>Bacillati</taxon>
        <taxon>Bacillota</taxon>
        <taxon>Tissierellia</taxon>
        <taxon>Tissierellales</taxon>
        <taxon>Peptoniphilaceae</taxon>
        <taxon>Anaerosphaera</taxon>
    </lineage>
</organism>
<comment type="similarity">
    <text evidence="1">Belongs to the BlaI transcriptional regulatory family.</text>
</comment>
<accession>A0A1M5SBD6</accession>
<dbReference type="Gene3D" id="1.10.10.10">
    <property type="entry name" value="Winged helix-like DNA-binding domain superfamily/Winged helix DNA-binding domain"/>
    <property type="match status" value="1"/>
</dbReference>
<dbReference type="AlphaFoldDB" id="A0A1M5SBD6"/>
<evidence type="ECO:0000313" key="6">
    <source>
        <dbReference type="Proteomes" id="UP000184032"/>
    </source>
</evidence>
<dbReference type="RefSeq" id="WP_073184576.1">
    <property type="nucleotide sequence ID" value="NZ_FQXI01000007.1"/>
</dbReference>
<dbReference type="EMBL" id="FQXI01000007">
    <property type="protein sequence ID" value="SHH35771.1"/>
    <property type="molecule type" value="Genomic_DNA"/>
</dbReference>
<keyword evidence="6" id="KW-1185">Reference proteome</keyword>
<dbReference type="STRING" id="1120995.SAMN02745245_01134"/>
<dbReference type="GO" id="GO:0003677">
    <property type="term" value="F:DNA binding"/>
    <property type="evidence" value="ECO:0007669"/>
    <property type="project" value="UniProtKB-KW"/>
</dbReference>
<dbReference type="Pfam" id="PF03965">
    <property type="entry name" value="Penicillinase_R"/>
    <property type="match status" value="1"/>
</dbReference>
<reference evidence="5 6" key="1">
    <citation type="submission" date="2016-11" db="EMBL/GenBank/DDBJ databases">
        <authorList>
            <person name="Jaros S."/>
            <person name="Januszkiewicz K."/>
            <person name="Wedrychowicz H."/>
        </authorList>
    </citation>
    <scope>NUCLEOTIDE SEQUENCE [LARGE SCALE GENOMIC DNA]</scope>
    <source>
        <strain evidence="5 6">DSM 21120</strain>
    </source>
</reference>
<evidence type="ECO:0000313" key="5">
    <source>
        <dbReference type="EMBL" id="SHH35771.1"/>
    </source>
</evidence>